<dbReference type="Gene3D" id="1.20.120.1220">
    <property type="match status" value="1"/>
</dbReference>
<feature type="transmembrane region" description="Helical" evidence="1">
    <location>
        <begin position="58"/>
        <end position="77"/>
    </location>
</feature>
<keyword evidence="1" id="KW-1133">Transmembrane helix</keyword>
<dbReference type="EMBL" id="WIND01000001">
    <property type="protein sequence ID" value="MSU88397.1"/>
    <property type="molecule type" value="Genomic_DNA"/>
</dbReference>
<evidence type="ECO:0000313" key="4">
    <source>
        <dbReference type="Proteomes" id="UP000474957"/>
    </source>
</evidence>
<name>A0A6L5YVZ6_9RHOB</name>
<keyword evidence="1" id="KW-0472">Membrane</keyword>
<protein>
    <recommendedName>
        <fullName evidence="2">Prepilin type IV endopeptidase peptidase domain-containing protein</fullName>
    </recommendedName>
</protein>
<keyword evidence="1" id="KW-0812">Transmembrane</keyword>
<dbReference type="GO" id="GO:0016020">
    <property type="term" value="C:membrane"/>
    <property type="evidence" value="ECO:0007669"/>
    <property type="project" value="InterPro"/>
</dbReference>
<evidence type="ECO:0000313" key="3">
    <source>
        <dbReference type="EMBL" id="MSU88397.1"/>
    </source>
</evidence>
<proteinExistence type="predicted"/>
<evidence type="ECO:0000259" key="2">
    <source>
        <dbReference type="Pfam" id="PF01478"/>
    </source>
</evidence>
<organism evidence="3 4">
    <name type="scientific">Halovulum marinum</name>
    <dbReference type="NCBI Taxonomy" id="2662447"/>
    <lineage>
        <taxon>Bacteria</taxon>
        <taxon>Pseudomonadati</taxon>
        <taxon>Pseudomonadota</taxon>
        <taxon>Alphaproteobacteria</taxon>
        <taxon>Rhodobacterales</taxon>
        <taxon>Paracoccaceae</taxon>
        <taxon>Halovulum</taxon>
    </lineage>
</organism>
<dbReference type="AlphaFoldDB" id="A0A6L5YVZ6"/>
<dbReference type="Proteomes" id="UP000474957">
    <property type="component" value="Unassembled WGS sequence"/>
</dbReference>
<comment type="caution">
    <text evidence="3">The sequence shown here is derived from an EMBL/GenBank/DDBJ whole genome shotgun (WGS) entry which is preliminary data.</text>
</comment>
<dbReference type="InterPro" id="IPR000045">
    <property type="entry name" value="Prepilin_IV_endopep_pep"/>
</dbReference>
<feature type="transmembrane region" description="Helical" evidence="1">
    <location>
        <begin position="139"/>
        <end position="158"/>
    </location>
</feature>
<dbReference type="RefSeq" id="WP_154444422.1">
    <property type="nucleotide sequence ID" value="NZ_WIND01000001.1"/>
</dbReference>
<evidence type="ECO:0000256" key="1">
    <source>
        <dbReference type="SAM" id="Phobius"/>
    </source>
</evidence>
<feature type="transmembrane region" description="Helical" evidence="1">
    <location>
        <begin position="32"/>
        <end position="51"/>
    </location>
</feature>
<sequence>MVMPEAAFFFLTLPFAIWAAWGDLKRMKISNVFNLTLFGVFLVSGLFLVPLPEYGMRLAIGLAALVVGFVLNARGNLGGGDAKYIAAFLPFVRPEDLSVFFLVLAMCLLAALLVHRTARRTAWVRAQAPDWKSWTAQKFPMGLGLSGALSFYLAMRAFSLPLAAAAAG</sequence>
<feature type="transmembrane region" description="Helical" evidence="1">
    <location>
        <begin position="97"/>
        <end position="118"/>
    </location>
</feature>
<reference evidence="3 4" key="1">
    <citation type="submission" date="2019-10" db="EMBL/GenBank/DDBJ databases">
        <title>Cognatihalovulum marinum gen. nov. sp. nov., a new member of the family Rhodobacteraceae isolated from deep seawater of the Northwest Indian Ocean.</title>
        <authorList>
            <person name="Ruan C."/>
            <person name="Wang J."/>
            <person name="Zheng X."/>
            <person name="Song L."/>
            <person name="Zhu Y."/>
            <person name="Huang Y."/>
            <person name="Lu Z."/>
            <person name="Du W."/>
            <person name="Huang L."/>
            <person name="Dai X."/>
        </authorList>
    </citation>
    <scope>NUCLEOTIDE SEQUENCE [LARGE SCALE GENOMIC DNA]</scope>
    <source>
        <strain evidence="3 4">2CG4</strain>
    </source>
</reference>
<feature type="domain" description="Prepilin type IV endopeptidase peptidase" evidence="2">
    <location>
        <begin position="11"/>
        <end position="112"/>
    </location>
</feature>
<dbReference type="Pfam" id="PF01478">
    <property type="entry name" value="Peptidase_A24"/>
    <property type="match status" value="1"/>
</dbReference>
<gene>
    <name evidence="3" type="ORF">GE300_02045</name>
</gene>
<accession>A0A6L5YVZ6</accession>
<dbReference type="GO" id="GO:0004190">
    <property type="term" value="F:aspartic-type endopeptidase activity"/>
    <property type="evidence" value="ECO:0007669"/>
    <property type="project" value="InterPro"/>
</dbReference>
<keyword evidence="4" id="KW-1185">Reference proteome</keyword>